<dbReference type="InterPro" id="IPR011047">
    <property type="entry name" value="Quinoprotein_ADH-like_sf"/>
</dbReference>
<dbReference type="PROSITE" id="PS50208">
    <property type="entry name" value="CASPASE_P20"/>
    <property type="match status" value="1"/>
</dbReference>
<feature type="domain" description="Caspase family p20" evidence="4">
    <location>
        <begin position="19"/>
        <end position="97"/>
    </location>
</feature>
<name>A0ABP6LA69_9ACTN</name>
<dbReference type="Pfam" id="PF00656">
    <property type="entry name" value="Peptidase_C14"/>
    <property type="match status" value="1"/>
</dbReference>
<organism evidence="5 6">
    <name type="scientific">Streptomyces glomeratus</name>
    <dbReference type="NCBI Taxonomy" id="284452"/>
    <lineage>
        <taxon>Bacteria</taxon>
        <taxon>Bacillati</taxon>
        <taxon>Actinomycetota</taxon>
        <taxon>Actinomycetes</taxon>
        <taxon>Kitasatosporales</taxon>
        <taxon>Streptomycetaceae</taxon>
        <taxon>Streptomyces</taxon>
    </lineage>
</organism>
<keyword evidence="2" id="KW-0677">Repeat</keyword>
<feature type="repeat" description="WD" evidence="3">
    <location>
        <begin position="1070"/>
        <end position="1113"/>
    </location>
</feature>
<protein>
    <recommendedName>
        <fullName evidence="4">Caspase family p20 domain-containing protein</fullName>
    </recommendedName>
</protein>
<dbReference type="SUPFAM" id="SSF50998">
    <property type="entry name" value="Quinoprotein alcohol dehydrogenase-like"/>
    <property type="match status" value="1"/>
</dbReference>
<keyword evidence="6" id="KW-1185">Reference proteome</keyword>
<dbReference type="InterPro" id="IPR029030">
    <property type="entry name" value="Caspase-like_dom_sf"/>
</dbReference>
<sequence>MNGTGEAAHREPGFRRHILVAGTRHYPDDPHLMELPGVDEDVERVAALFEGFGYTRILPHLSSAPRSQQLLGELEDWLGHPERCDRDVLVVYYAGHGMRPPRRHDHYLMCGGSRVERPQGTAIRSSDLAGIVTASPVGHALLILDTCHAGAGTAEMGAAALDLTALRGDDSEGLWLLASARAREEAVDHAFVSALEEAVRHSRAGMRQPHLDFLDITNRIDAYLHEHHPHQSARCHAAEVRTPPPFFPNPDHRPDLSPSLVDVQTAREWTAHFDPRSRGVEYASEKGDFFTGRHQALATLAGWLREPQHDGRARVVTGSPGSGKSALLGRLLTLSDPDATARSATPEYMVPPAGCVTTAVHARGTNLESLTSRLAAAVDIDADTPHQLLAELADRTTPHTVLIDALDEAGTGVSGTEPLRIARELLRPLTTLPRLRLIVGTRREALPALGSAVEVIDLDTEGYSRQADVEEYAYGILRTSGLSGRGHTADALRTIAAAVAARAGQSFLVARMTVRAVAHGDLTVDLTDPDWRKRLPTEAGQAFDAYLARYGTDEAKVRRLLTPLAYAEGDGLPWDSLWASLATALSGVPCSDDDIEWLFRYAGAYVVEVPSGDERSVFRLYHEALAEHLRNPRRDTENQRRLTETLLGAVPHHRGGERDWARAHPYVLRHLAGHAAAAGELARVLEDSFFLTHAEPDALLSAMDGSADPAVRRTRAMYRASAHLHKAFSGEQRAQLLAIDASRFGEEGHRRALRRGQGWSPRWATKAQTSNALRATLDSYSGSFSVMDCLTVEGVPLLVTSGPAQAVWLWDLRTESLHSSWDGHRADLSALCCAEVDGDPIVVTADMEGELRVWDIAEGTIRLRFSVPQPAGKRKRRRSGGGRVITTSAEDKADPDYVVSLAPTVLDGVPAVAGYGFNGTAWLWNLRTGDLIRQVDTAPSTLRVDSMIGCTELGGTAHAIVTSGDRPALAWNLLTGDLSRIHDRDTADVEVNWTGTVNGQLTGFLGERQDGLLHWDPATGKVRSLFPAHSSWVTAVAVVPRRTGDVVVVGHADGMIHLCDARSGSLLGRLSGHDQWVHALSTTVVEGSPVIVSSSSDGTLRLWDLPEETVSPTTGHTSQVHALTCLVADGMPIAVSGGDLSVRAWHLGTGVALGTGTGHSERIMSVAHTVLDGVPVAVTSGHDDSVRLWSLPRCEEVSTAPDLRREWNHVDTTRIEGVPAVLIGSEFTYRSSTPGGLVVRDASSLEALDGSGPLTAAFPTVTALACTTVGSRPTVVIAGRDDELRNTDRAAKPRVQVWDLTTMSRLGSFEGCSDHVVAIACTSVGGVPVALLATNQEGVQVWDMATFSLRCTLDMGRAWAHDLACAVLDGVPTAAAVGGNLLRLWDLTTTRLLHQHVLPHPANAVAFGPADELVVGSGYEVIVLERPGQNPGGSV</sequence>
<evidence type="ECO:0000259" key="4">
    <source>
        <dbReference type="PROSITE" id="PS50208"/>
    </source>
</evidence>
<dbReference type="InterPro" id="IPR011600">
    <property type="entry name" value="Pept_C14_caspase"/>
</dbReference>
<dbReference type="PROSITE" id="PS00678">
    <property type="entry name" value="WD_REPEATS_1"/>
    <property type="match status" value="1"/>
</dbReference>
<evidence type="ECO:0000256" key="1">
    <source>
        <dbReference type="ARBA" id="ARBA00022574"/>
    </source>
</evidence>
<dbReference type="InterPro" id="IPR001309">
    <property type="entry name" value="Pept_C14_p20"/>
</dbReference>
<dbReference type="Gene3D" id="3.40.50.1460">
    <property type="match status" value="1"/>
</dbReference>
<evidence type="ECO:0000313" key="5">
    <source>
        <dbReference type="EMBL" id="GAA3037470.1"/>
    </source>
</evidence>
<comment type="caution">
    <text evidence="5">The sequence shown here is derived from an EMBL/GenBank/DDBJ whole genome shotgun (WGS) entry which is preliminary data.</text>
</comment>
<dbReference type="InterPro" id="IPR027417">
    <property type="entry name" value="P-loop_NTPase"/>
</dbReference>
<dbReference type="InterPro" id="IPR019775">
    <property type="entry name" value="WD40_repeat_CS"/>
</dbReference>
<evidence type="ECO:0000313" key="6">
    <source>
        <dbReference type="Proteomes" id="UP001501532"/>
    </source>
</evidence>
<dbReference type="InterPro" id="IPR036322">
    <property type="entry name" value="WD40_repeat_dom_sf"/>
</dbReference>
<dbReference type="EMBL" id="BAAAUF010000015">
    <property type="protein sequence ID" value="GAA3037470.1"/>
    <property type="molecule type" value="Genomic_DNA"/>
</dbReference>
<reference evidence="6" key="1">
    <citation type="journal article" date="2019" name="Int. J. Syst. Evol. Microbiol.">
        <title>The Global Catalogue of Microorganisms (GCM) 10K type strain sequencing project: providing services to taxonomists for standard genome sequencing and annotation.</title>
        <authorList>
            <consortium name="The Broad Institute Genomics Platform"/>
            <consortium name="The Broad Institute Genome Sequencing Center for Infectious Disease"/>
            <person name="Wu L."/>
            <person name="Ma J."/>
        </authorList>
    </citation>
    <scope>NUCLEOTIDE SEQUENCE [LARGE SCALE GENOMIC DNA]</scope>
    <source>
        <strain evidence="6">JCM 9091</strain>
    </source>
</reference>
<keyword evidence="1 3" id="KW-0853">WD repeat</keyword>
<dbReference type="PROSITE" id="PS50294">
    <property type="entry name" value="WD_REPEATS_REGION"/>
    <property type="match status" value="1"/>
</dbReference>
<dbReference type="RefSeq" id="WP_234514030.1">
    <property type="nucleotide sequence ID" value="NZ_BAAAUF010000015.1"/>
</dbReference>
<dbReference type="SUPFAM" id="SSF52540">
    <property type="entry name" value="P-loop containing nucleoside triphosphate hydrolases"/>
    <property type="match status" value="1"/>
</dbReference>
<dbReference type="PANTHER" id="PTHR22847:SF637">
    <property type="entry name" value="WD REPEAT DOMAIN 5B"/>
    <property type="match status" value="1"/>
</dbReference>
<dbReference type="InterPro" id="IPR015943">
    <property type="entry name" value="WD40/YVTN_repeat-like_dom_sf"/>
</dbReference>
<dbReference type="InterPro" id="IPR001680">
    <property type="entry name" value="WD40_rpt"/>
</dbReference>
<gene>
    <name evidence="5" type="ORF">GCM10010448_19800</name>
</gene>
<accession>A0ABP6LA69</accession>
<dbReference type="Pfam" id="PF00400">
    <property type="entry name" value="WD40"/>
    <property type="match status" value="1"/>
</dbReference>
<dbReference type="SMART" id="SM00320">
    <property type="entry name" value="WD40"/>
    <property type="match status" value="7"/>
</dbReference>
<dbReference type="PROSITE" id="PS50082">
    <property type="entry name" value="WD_REPEATS_2"/>
    <property type="match status" value="1"/>
</dbReference>
<dbReference type="SUPFAM" id="SSF50978">
    <property type="entry name" value="WD40 repeat-like"/>
    <property type="match status" value="1"/>
</dbReference>
<dbReference type="Proteomes" id="UP001501532">
    <property type="component" value="Unassembled WGS sequence"/>
</dbReference>
<evidence type="ECO:0000256" key="3">
    <source>
        <dbReference type="PROSITE-ProRule" id="PRU00221"/>
    </source>
</evidence>
<dbReference type="Gene3D" id="2.130.10.10">
    <property type="entry name" value="YVTN repeat-like/Quinoprotein amine dehydrogenase"/>
    <property type="match status" value="3"/>
</dbReference>
<dbReference type="PANTHER" id="PTHR22847">
    <property type="entry name" value="WD40 REPEAT PROTEIN"/>
    <property type="match status" value="1"/>
</dbReference>
<proteinExistence type="predicted"/>
<dbReference type="SUPFAM" id="SSF52129">
    <property type="entry name" value="Caspase-like"/>
    <property type="match status" value="1"/>
</dbReference>
<evidence type="ECO:0000256" key="2">
    <source>
        <dbReference type="ARBA" id="ARBA00022737"/>
    </source>
</evidence>